<dbReference type="GeneID" id="108566996"/>
<evidence type="ECO:0000313" key="2">
    <source>
        <dbReference type="RefSeq" id="XP_017782657.1"/>
    </source>
</evidence>
<proteinExistence type="predicted"/>
<organism evidence="1 2">
    <name type="scientific">Nicrophorus vespilloides</name>
    <name type="common">Boreal carrion beetle</name>
    <dbReference type="NCBI Taxonomy" id="110193"/>
    <lineage>
        <taxon>Eukaryota</taxon>
        <taxon>Metazoa</taxon>
        <taxon>Ecdysozoa</taxon>
        <taxon>Arthropoda</taxon>
        <taxon>Hexapoda</taxon>
        <taxon>Insecta</taxon>
        <taxon>Pterygota</taxon>
        <taxon>Neoptera</taxon>
        <taxon>Endopterygota</taxon>
        <taxon>Coleoptera</taxon>
        <taxon>Polyphaga</taxon>
        <taxon>Staphyliniformia</taxon>
        <taxon>Silphidae</taxon>
        <taxon>Nicrophorinae</taxon>
        <taxon>Nicrophorus</taxon>
    </lineage>
</organism>
<sequence>MDPNCGDMILSHTYDKNIYFVPEDVVMHFEPYHFPALRFLFDTFSKKQHGAILNLSEDMIFEMPVAALLCSISKDHDIPSLIICHNDNWFTWLYYLKLYSKLKVFQLTQHNAHNLFAQQEKKVILVLERDLKYLQDYTENDFFLICVENLDTVITSRVMNKLTCFYTIGLTSINPYKNRDQKLLWKMLKWVDPSKAVPFADFAKEDSEMLSQLVEPYTDTWMRLTWIFGFTKPSDEELVKRKNAIRKWCEENNIISQETEAEKKAKKRKSVKNTEEIASTSKKRNAFSQNESNLKLVDFIDETIIDEFSNNWTLDEIKKISKPALGLKRHASDIAHYHDKLHKCIKEDFEEDFAKLQQSSKRKFEEEFGSQEEFDEKRHLKVILGDIKQFFGEGSPPKEVEHRDVEETENLLDVKDFFETAPEDNAKQDEDIFDSSDEVIAFKEAEPEVKRSENKDANNKVVLKGIPELFECIELSPLDFDSSLEIKEDNDKCLNKVKESRTDLNETKEKQMSNKKSKPFEQLQNLFPFSPLLSDDFSDEDEVILEEINDEVKPEIITKVTPKKIITKESILVSIFGEHDEVVTSFRKNLMQRESEIPIEVIDDLTKPWMD</sequence>
<gene>
    <name evidence="2" type="primary">LOC108566996</name>
</gene>
<name>A0ABM1N757_NICVS</name>
<dbReference type="Proteomes" id="UP000695000">
    <property type="component" value="Unplaced"/>
</dbReference>
<protein>
    <submittedName>
        <fullName evidence="2">Uncharacterized protein LOC108566996</fullName>
    </submittedName>
</protein>
<accession>A0ABM1N757</accession>
<keyword evidence="1" id="KW-1185">Reference proteome</keyword>
<evidence type="ECO:0000313" key="1">
    <source>
        <dbReference type="Proteomes" id="UP000695000"/>
    </source>
</evidence>
<reference evidence="2" key="1">
    <citation type="submission" date="2025-08" db="UniProtKB">
        <authorList>
            <consortium name="RefSeq"/>
        </authorList>
    </citation>
    <scope>IDENTIFICATION</scope>
    <source>
        <tissue evidence="2">Whole Larva</tissue>
    </source>
</reference>
<dbReference type="RefSeq" id="XP_017782657.1">
    <property type="nucleotide sequence ID" value="XM_017927168.1"/>
</dbReference>